<keyword evidence="3 6" id="KW-0479">Metal-binding</keyword>
<dbReference type="InterPro" id="IPR034686">
    <property type="entry name" value="Terpene_cyclase-like_2"/>
</dbReference>
<evidence type="ECO:0000313" key="7">
    <source>
        <dbReference type="EMBL" id="KDQ10831.1"/>
    </source>
</evidence>
<dbReference type="EMBL" id="KL198064">
    <property type="protein sequence ID" value="KDQ10831.1"/>
    <property type="molecule type" value="Genomic_DNA"/>
</dbReference>
<evidence type="ECO:0000256" key="4">
    <source>
        <dbReference type="ARBA" id="ARBA00022842"/>
    </source>
</evidence>
<protein>
    <recommendedName>
        <fullName evidence="6">Terpene synthase</fullName>
        <ecNumber evidence="6">4.2.3.-</ecNumber>
    </recommendedName>
</protein>
<organism evidence="7 8">
    <name type="scientific">Botryobasidium botryosum (strain FD-172 SS1)</name>
    <dbReference type="NCBI Taxonomy" id="930990"/>
    <lineage>
        <taxon>Eukaryota</taxon>
        <taxon>Fungi</taxon>
        <taxon>Dikarya</taxon>
        <taxon>Basidiomycota</taxon>
        <taxon>Agaricomycotina</taxon>
        <taxon>Agaricomycetes</taxon>
        <taxon>Cantharellales</taxon>
        <taxon>Botryobasidiaceae</taxon>
        <taxon>Botryobasidium</taxon>
    </lineage>
</organism>
<keyword evidence="5 6" id="KW-0456">Lyase</keyword>
<evidence type="ECO:0000256" key="1">
    <source>
        <dbReference type="ARBA" id="ARBA00001946"/>
    </source>
</evidence>
<dbReference type="GO" id="GO:0008299">
    <property type="term" value="P:isoprenoid biosynthetic process"/>
    <property type="evidence" value="ECO:0007669"/>
    <property type="project" value="UniProtKB-ARBA"/>
</dbReference>
<dbReference type="PANTHER" id="PTHR35201:SF4">
    <property type="entry name" value="BETA-PINACENE SYNTHASE-RELATED"/>
    <property type="match status" value="1"/>
</dbReference>
<sequence>MPGLNQFILPDIIAACPFPLAINPHLDAISPEAEAWVQTSGALADPSLAKRYRAARFNTLTALCFPDADAERFRLCCDYINALFAWDDVVDDGELSENVEGARRAVEDLMDALREPVGAKPELIPAEMFRDFWLRARELAAPGCQQRFLQTMNDYARAACDQVAHRVRHRDLDIDTYVQLRRDSSALFPVWTLVEFSLDLDLPDEVVYHPILEQLAIYANDLVAWCNDLYSFNSERSSGQCSNFVLVAMKQLNLPLQGAVDYVGQRILELLDAFVMEKAKIPSWSSPEIDRQVQAYVRGMESWVIGSNQWSFDSSRYFGAERDDVRKTLCVTLWPPESSSQGSAIVAH</sequence>
<dbReference type="Gene3D" id="1.10.600.10">
    <property type="entry name" value="Farnesyl Diphosphate Synthase"/>
    <property type="match status" value="1"/>
</dbReference>
<dbReference type="HOGENOM" id="CLU_042538_2_1_1"/>
<evidence type="ECO:0000256" key="5">
    <source>
        <dbReference type="ARBA" id="ARBA00023239"/>
    </source>
</evidence>
<comment type="similarity">
    <text evidence="2 6">Belongs to the terpene synthase family.</text>
</comment>
<dbReference type="SFLD" id="SFLDG01020">
    <property type="entry name" value="Terpene_Cyclase_Like_2"/>
    <property type="match status" value="1"/>
</dbReference>
<dbReference type="GO" id="GO:0046872">
    <property type="term" value="F:metal ion binding"/>
    <property type="evidence" value="ECO:0007669"/>
    <property type="project" value="UniProtKB-KW"/>
</dbReference>
<proteinExistence type="inferred from homology"/>
<dbReference type="InParanoid" id="A0A067MH22"/>
<evidence type="ECO:0000256" key="2">
    <source>
        <dbReference type="ARBA" id="ARBA00006333"/>
    </source>
</evidence>
<evidence type="ECO:0000256" key="3">
    <source>
        <dbReference type="ARBA" id="ARBA00022723"/>
    </source>
</evidence>
<dbReference type="Proteomes" id="UP000027195">
    <property type="component" value="Unassembled WGS sequence"/>
</dbReference>
<accession>A0A067MH22</accession>
<dbReference type="EC" id="4.2.3.-" evidence="6"/>
<keyword evidence="8" id="KW-1185">Reference proteome</keyword>
<dbReference type="SUPFAM" id="SSF48576">
    <property type="entry name" value="Terpenoid synthases"/>
    <property type="match status" value="1"/>
</dbReference>
<keyword evidence="4 6" id="KW-0460">Magnesium</keyword>
<dbReference type="OrthoDB" id="2861623at2759"/>
<dbReference type="AlphaFoldDB" id="A0A067MH22"/>
<dbReference type="PANTHER" id="PTHR35201">
    <property type="entry name" value="TERPENE SYNTHASE"/>
    <property type="match status" value="1"/>
</dbReference>
<dbReference type="GO" id="GO:0010333">
    <property type="term" value="F:terpene synthase activity"/>
    <property type="evidence" value="ECO:0007669"/>
    <property type="project" value="InterPro"/>
</dbReference>
<gene>
    <name evidence="7" type="ORF">BOTBODRAFT_177898</name>
</gene>
<name>A0A067MH22_BOTB1</name>
<comment type="cofactor">
    <cofactor evidence="1 6">
        <name>Mg(2+)</name>
        <dbReference type="ChEBI" id="CHEBI:18420"/>
    </cofactor>
</comment>
<evidence type="ECO:0000256" key="6">
    <source>
        <dbReference type="RuleBase" id="RU366034"/>
    </source>
</evidence>
<dbReference type="STRING" id="930990.A0A067MH22"/>
<reference evidence="8" key="1">
    <citation type="journal article" date="2014" name="Proc. Natl. Acad. Sci. U.S.A.">
        <title>Extensive sampling of basidiomycete genomes demonstrates inadequacy of the white-rot/brown-rot paradigm for wood decay fungi.</title>
        <authorList>
            <person name="Riley R."/>
            <person name="Salamov A.A."/>
            <person name="Brown D.W."/>
            <person name="Nagy L.G."/>
            <person name="Floudas D."/>
            <person name="Held B.W."/>
            <person name="Levasseur A."/>
            <person name="Lombard V."/>
            <person name="Morin E."/>
            <person name="Otillar R."/>
            <person name="Lindquist E.A."/>
            <person name="Sun H."/>
            <person name="LaButti K.M."/>
            <person name="Schmutz J."/>
            <person name="Jabbour D."/>
            <person name="Luo H."/>
            <person name="Baker S.E."/>
            <person name="Pisabarro A.G."/>
            <person name="Walton J.D."/>
            <person name="Blanchette R.A."/>
            <person name="Henrissat B."/>
            <person name="Martin F."/>
            <person name="Cullen D."/>
            <person name="Hibbett D.S."/>
            <person name="Grigoriev I.V."/>
        </authorList>
    </citation>
    <scope>NUCLEOTIDE SEQUENCE [LARGE SCALE GENOMIC DNA]</scope>
    <source>
        <strain evidence="8">FD-172 SS1</strain>
    </source>
</reference>
<evidence type="ECO:0000313" key="8">
    <source>
        <dbReference type="Proteomes" id="UP000027195"/>
    </source>
</evidence>
<dbReference type="InterPro" id="IPR008949">
    <property type="entry name" value="Isoprenoid_synthase_dom_sf"/>
</dbReference>
<dbReference type="Pfam" id="PF19086">
    <property type="entry name" value="Terpene_syn_C_2"/>
    <property type="match status" value="1"/>
</dbReference>
<dbReference type="SFLD" id="SFLDS00005">
    <property type="entry name" value="Isoprenoid_Synthase_Type_I"/>
    <property type="match status" value="1"/>
</dbReference>